<dbReference type="Gene3D" id="3.10.450.50">
    <property type="match status" value="1"/>
</dbReference>
<feature type="domain" description="SnoaL-like" evidence="1">
    <location>
        <begin position="12"/>
        <end position="123"/>
    </location>
</feature>
<dbReference type="EMBL" id="CP007796">
    <property type="protein sequence ID" value="AIB15576.1"/>
    <property type="molecule type" value="Genomic_DNA"/>
</dbReference>
<evidence type="ECO:0000313" key="3">
    <source>
        <dbReference type="Proteomes" id="UP000027186"/>
    </source>
</evidence>
<dbReference type="AlphaFoldDB" id="A0A060DNW3"/>
<dbReference type="RefSeq" id="WP_040137380.1">
    <property type="nucleotide sequence ID" value="NZ_CP007796.1"/>
</dbReference>
<reference evidence="2 3" key="1">
    <citation type="journal article" date="2014" name="Genome Announc.">
        <title>Complete Genome Sequence of the Model Rhizosphere Strain Azospirillum brasilense Az39, Successfully Applied in Agriculture.</title>
        <authorList>
            <person name="Rivera D."/>
            <person name="Revale S."/>
            <person name="Molina R."/>
            <person name="Gualpa J."/>
            <person name="Puente M."/>
            <person name="Maroniche G."/>
            <person name="Paris G."/>
            <person name="Baker D."/>
            <person name="Clavijo B."/>
            <person name="McLay K."/>
            <person name="Spaepen S."/>
            <person name="Perticari A."/>
            <person name="Vazquez M."/>
            <person name="Wisniewski-Dye F."/>
            <person name="Watkins C."/>
            <person name="Martinez-Abarca F."/>
            <person name="Vanderleyden J."/>
            <person name="Cassan F."/>
        </authorList>
    </citation>
    <scope>NUCLEOTIDE SEQUENCE [LARGE SCALE GENOMIC DNA]</scope>
    <source>
        <strain evidence="2 3">Az39</strain>
        <plasmid evidence="2">AbAZ39_p3</plasmid>
    </source>
</reference>
<dbReference type="KEGG" id="abq:ABAZ39_27290"/>
<proteinExistence type="predicted"/>
<dbReference type="InterPro" id="IPR032710">
    <property type="entry name" value="NTF2-like_dom_sf"/>
</dbReference>
<dbReference type="Pfam" id="PF12680">
    <property type="entry name" value="SnoaL_2"/>
    <property type="match status" value="1"/>
</dbReference>
<accession>A0A060DNW3</accession>
<sequence>MEPSELIEITRAYVNKISSGASDEDLDRFYAPDIVQEEFPNAFFPQGARRNHSAIKEANAKGRSALSAQTLEIVNIVAMGNNVALEAHWTGTLAVPLGSHPPGTTLCAHFAQFLEFKDGLIWRQRSYDCYDPL</sequence>
<evidence type="ECO:0000313" key="2">
    <source>
        <dbReference type="EMBL" id="AIB15576.1"/>
    </source>
</evidence>
<organism evidence="2 3">
    <name type="scientific">Azospirillum argentinense</name>
    <dbReference type="NCBI Taxonomy" id="2970906"/>
    <lineage>
        <taxon>Bacteria</taxon>
        <taxon>Pseudomonadati</taxon>
        <taxon>Pseudomonadota</taxon>
        <taxon>Alphaproteobacteria</taxon>
        <taxon>Rhodospirillales</taxon>
        <taxon>Azospirillaceae</taxon>
        <taxon>Azospirillum</taxon>
    </lineage>
</organism>
<protein>
    <recommendedName>
        <fullName evidence="1">SnoaL-like domain-containing protein</fullName>
    </recommendedName>
</protein>
<dbReference type="InterPro" id="IPR037401">
    <property type="entry name" value="SnoaL-like"/>
</dbReference>
<evidence type="ECO:0000259" key="1">
    <source>
        <dbReference type="Pfam" id="PF12680"/>
    </source>
</evidence>
<keyword evidence="2" id="KW-0614">Plasmid</keyword>
<dbReference type="Proteomes" id="UP000027186">
    <property type="component" value="Plasmid AbAZ39_p3"/>
</dbReference>
<name>A0A060DNW3_9PROT</name>
<dbReference type="SUPFAM" id="SSF54427">
    <property type="entry name" value="NTF2-like"/>
    <property type="match status" value="1"/>
</dbReference>
<gene>
    <name evidence="2" type="ORF">ABAZ39_27290</name>
</gene>
<geneLocation type="plasmid" evidence="2 3">
    <name>AbAZ39_p3</name>
</geneLocation>